<evidence type="ECO:0000313" key="3">
    <source>
        <dbReference type="Proteomes" id="UP001596180"/>
    </source>
</evidence>
<dbReference type="Proteomes" id="UP001596180">
    <property type="component" value="Unassembled WGS sequence"/>
</dbReference>
<comment type="caution">
    <text evidence="2">The sequence shown here is derived from an EMBL/GenBank/DDBJ whole genome shotgun (WGS) entry which is preliminary data.</text>
</comment>
<dbReference type="RefSeq" id="WP_381368377.1">
    <property type="nucleotide sequence ID" value="NZ_JBHSOA010000064.1"/>
</dbReference>
<proteinExistence type="predicted"/>
<keyword evidence="3" id="KW-1185">Reference proteome</keyword>
<reference evidence="3" key="1">
    <citation type="journal article" date="2019" name="Int. J. Syst. Evol. Microbiol.">
        <title>The Global Catalogue of Microorganisms (GCM) 10K type strain sequencing project: providing services to taxonomists for standard genome sequencing and annotation.</title>
        <authorList>
            <consortium name="The Broad Institute Genomics Platform"/>
            <consortium name="The Broad Institute Genome Sequencing Center for Infectious Disease"/>
            <person name="Wu L."/>
            <person name="Ma J."/>
        </authorList>
    </citation>
    <scope>NUCLEOTIDE SEQUENCE [LARGE SCALE GENOMIC DNA]</scope>
    <source>
        <strain evidence="3">JCM 10411</strain>
    </source>
</reference>
<accession>A0ABW1E4K9</accession>
<evidence type="ECO:0000313" key="2">
    <source>
        <dbReference type="EMBL" id="MFC5855420.1"/>
    </source>
</evidence>
<feature type="compositionally biased region" description="Basic and acidic residues" evidence="1">
    <location>
        <begin position="17"/>
        <end position="31"/>
    </location>
</feature>
<name>A0ABW1E4K9_9ACTN</name>
<organism evidence="2 3">
    <name type="scientific">Streptomyces chlorus</name>
    <dbReference type="NCBI Taxonomy" id="887452"/>
    <lineage>
        <taxon>Bacteria</taxon>
        <taxon>Bacillati</taxon>
        <taxon>Actinomycetota</taxon>
        <taxon>Actinomycetes</taxon>
        <taxon>Kitasatosporales</taxon>
        <taxon>Streptomycetaceae</taxon>
        <taxon>Streptomyces</taxon>
    </lineage>
</organism>
<sequence length="66" mass="7017">MPAAKKPATRRMTTPKPKPEPAKCPDCDGRGETAETVRVGARKGRATDNHQTALCLTCWGTGHAAD</sequence>
<protein>
    <recommendedName>
        <fullName evidence="4">Molecular chaperone DnaJ</fullName>
    </recommendedName>
</protein>
<dbReference type="EMBL" id="JBHSOA010000064">
    <property type="protein sequence ID" value="MFC5855420.1"/>
    <property type="molecule type" value="Genomic_DNA"/>
</dbReference>
<evidence type="ECO:0000256" key="1">
    <source>
        <dbReference type="SAM" id="MobiDB-lite"/>
    </source>
</evidence>
<evidence type="ECO:0008006" key="4">
    <source>
        <dbReference type="Google" id="ProtNLM"/>
    </source>
</evidence>
<feature type="region of interest" description="Disordered" evidence="1">
    <location>
        <begin position="1"/>
        <end position="31"/>
    </location>
</feature>
<gene>
    <name evidence="2" type="ORF">ACFPZI_27640</name>
</gene>